<dbReference type="InParanoid" id="A0A6P7YE99"/>
<dbReference type="OrthoDB" id="5956770at2759"/>
<accession>A0A6P7YE99</accession>
<feature type="chain" id="PRO_5027947696" evidence="1">
    <location>
        <begin position="23"/>
        <end position="153"/>
    </location>
</feature>
<dbReference type="GO" id="GO:0001955">
    <property type="term" value="P:blood vessel maturation"/>
    <property type="evidence" value="ECO:0007669"/>
    <property type="project" value="TreeGrafter"/>
</dbReference>
<feature type="domain" description="Reversion-inducing cysteine-rich with Kazal motifs N-terminal" evidence="2">
    <location>
        <begin position="84"/>
        <end position="124"/>
    </location>
</feature>
<evidence type="ECO:0000313" key="4">
    <source>
        <dbReference type="RefSeq" id="XP_030065767.1"/>
    </source>
</evidence>
<dbReference type="Pfam" id="PF22961">
    <property type="entry name" value="RECK-like_N"/>
    <property type="match status" value="1"/>
</dbReference>
<dbReference type="RefSeq" id="XP_030065767.1">
    <property type="nucleotide sequence ID" value="XM_030209907.1"/>
</dbReference>
<keyword evidence="3" id="KW-1185">Reference proteome</keyword>
<organism evidence="3 4">
    <name type="scientific">Microcaecilia unicolor</name>
    <dbReference type="NCBI Taxonomy" id="1415580"/>
    <lineage>
        <taxon>Eukaryota</taxon>
        <taxon>Metazoa</taxon>
        <taxon>Chordata</taxon>
        <taxon>Craniata</taxon>
        <taxon>Vertebrata</taxon>
        <taxon>Euteleostomi</taxon>
        <taxon>Amphibia</taxon>
        <taxon>Gymnophiona</taxon>
        <taxon>Siphonopidae</taxon>
        <taxon>Microcaecilia</taxon>
    </lineage>
</organism>
<reference evidence="4" key="1">
    <citation type="submission" date="2025-08" db="UniProtKB">
        <authorList>
            <consortium name="RefSeq"/>
        </authorList>
    </citation>
    <scope>IDENTIFICATION</scope>
</reference>
<evidence type="ECO:0000256" key="1">
    <source>
        <dbReference type="SAM" id="SignalP"/>
    </source>
</evidence>
<dbReference type="GO" id="GO:0030198">
    <property type="term" value="P:extracellular matrix organization"/>
    <property type="evidence" value="ECO:0007669"/>
    <property type="project" value="TreeGrafter"/>
</dbReference>
<dbReference type="GO" id="GO:0005886">
    <property type="term" value="C:plasma membrane"/>
    <property type="evidence" value="ECO:0007669"/>
    <property type="project" value="TreeGrafter"/>
</dbReference>
<dbReference type="GO" id="GO:0008191">
    <property type="term" value="F:metalloendopeptidase inhibitor activity"/>
    <property type="evidence" value="ECO:0007669"/>
    <property type="project" value="InterPro"/>
</dbReference>
<name>A0A6P7YE99_9AMPH</name>
<keyword evidence="1" id="KW-0732">Signal</keyword>
<proteinExistence type="predicted"/>
<dbReference type="AlphaFoldDB" id="A0A6P7YE99"/>
<dbReference type="PANTHER" id="PTHR13487">
    <property type="entry name" value="SERINE PROTEASE INHIBITOR"/>
    <property type="match status" value="1"/>
</dbReference>
<dbReference type="KEGG" id="muo:115474417"/>
<gene>
    <name evidence="4" type="primary">LOC115474417</name>
</gene>
<dbReference type="GO" id="GO:0002040">
    <property type="term" value="P:sprouting angiogenesis"/>
    <property type="evidence" value="ECO:0007669"/>
    <property type="project" value="TreeGrafter"/>
</dbReference>
<dbReference type="Proteomes" id="UP000515156">
    <property type="component" value="Chromosome 1"/>
</dbReference>
<sequence>MALITEFLLMISVVLVPGIVETSPCCDHAKDNLMCRDACEQILSTKSESHLKHLLQLAPQYCPESMVEVWSCVNSSLPGVSKKSDGWVGLGCCELSIVVDCRRACKQASSKNEILKICRREYERSQENNVRSDSGIMLMLWLSVSSLSINTGN</sequence>
<feature type="signal peptide" evidence="1">
    <location>
        <begin position="1"/>
        <end position="22"/>
    </location>
</feature>
<dbReference type="InterPro" id="IPR039016">
    <property type="entry name" value="RECK"/>
</dbReference>
<protein>
    <submittedName>
        <fullName evidence="4">Reversion-inducing cysteine-rich protein with Kazal motifs-like</fullName>
    </submittedName>
</protein>
<evidence type="ECO:0000259" key="2">
    <source>
        <dbReference type="Pfam" id="PF22961"/>
    </source>
</evidence>
<evidence type="ECO:0000313" key="3">
    <source>
        <dbReference type="Proteomes" id="UP000515156"/>
    </source>
</evidence>
<dbReference type="GeneID" id="115474417"/>
<dbReference type="InterPro" id="IPR055110">
    <property type="entry name" value="RECK-like_N"/>
</dbReference>
<dbReference type="PANTHER" id="PTHR13487:SF3">
    <property type="entry name" value="REVERSION-INDUCING CYSTEINE-RICH PROTEIN WITH KAZAL MOTIFS"/>
    <property type="match status" value="1"/>
</dbReference>